<gene>
    <name evidence="1" type="ORF">QM524_14650</name>
</gene>
<reference evidence="1 2" key="1">
    <citation type="submission" date="2023-05" db="EMBL/GenBank/DDBJ databases">
        <title>Novel species of genus Flectobacillus isolated from stream in China.</title>
        <authorList>
            <person name="Lu H."/>
        </authorList>
    </citation>
    <scope>NUCLEOTIDE SEQUENCE [LARGE SCALE GENOMIC DNA]</scope>
    <source>
        <strain evidence="1 2">KCTC 42575</strain>
    </source>
</reference>
<dbReference type="Proteomes" id="UP001236507">
    <property type="component" value="Unassembled WGS sequence"/>
</dbReference>
<name>A0ABT6YA55_9BACT</name>
<dbReference type="EMBL" id="JASHIF010000011">
    <property type="protein sequence ID" value="MDI9860450.1"/>
    <property type="molecule type" value="Genomic_DNA"/>
</dbReference>
<dbReference type="PROSITE" id="PS51257">
    <property type="entry name" value="PROKAR_LIPOPROTEIN"/>
    <property type="match status" value="1"/>
</dbReference>
<keyword evidence="2" id="KW-1185">Reference proteome</keyword>
<sequence>MKTSIASISRSGLLLFMIPLLFSSCQNINPFNDIRFPNNTSNYHTPILIEFVDEEQPNIVFPKNLTISISGPDKNLVLSDLESKNHKTAGNLLSLVLSPNAKPSVEHPISFTITAQGKHYEPVSKNITISTLSNQSFTIPLSNRL</sequence>
<organism evidence="1 2">
    <name type="scientific">Flectobacillus roseus</name>
    <dbReference type="NCBI Taxonomy" id="502259"/>
    <lineage>
        <taxon>Bacteria</taxon>
        <taxon>Pseudomonadati</taxon>
        <taxon>Bacteroidota</taxon>
        <taxon>Cytophagia</taxon>
        <taxon>Cytophagales</taxon>
        <taxon>Flectobacillaceae</taxon>
        <taxon>Flectobacillus</taxon>
    </lineage>
</organism>
<protein>
    <recommendedName>
        <fullName evidence="3">SbsA Ig-like domain-containing protein</fullName>
    </recommendedName>
</protein>
<evidence type="ECO:0000313" key="2">
    <source>
        <dbReference type="Proteomes" id="UP001236507"/>
    </source>
</evidence>
<evidence type="ECO:0008006" key="3">
    <source>
        <dbReference type="Google" id="ProtNLM"/>
    </source>
</evidence>
<dbReference type="RefSeq" id="WP_283345155.1">
    <property type="nucleotide sequence ID" value="NZ_JASHIF010000011.1"/>
</dbReference>
<accession>A0ABT6YA55</accession>
<evidence type="ECO:0000313" key="1">
    <source>
        <dbReference type="EMBL" id="MDI9860450.1"/>
    </source>
</evidence>
<proteinExistence type="predicted"/>
<comment type="caution">
    <text evidence="1">The sequence shown here is derived from an EMBL/GenBank/DDBJ whole genome shotgun (WGS) entry which is preliminary data.</text>
</comment>